<geneLocation type="plasmid" evidence="2 3">
    <name>unnamed1</name>
</geneLocation>
<evidence type="ECO:0000313" key="2">
    <source>
        <dbReference type="EMBL" id="AWW43634.1"/>
    </source>
</evidence>
<proteinExistence type="predicted"/>
<dbReference type="AlphaFoldDB" id="A0A2Z4JET5"/>
<accession>A0A2Z4JET5</accession>
<organism evidence="2 3">
    <name type="scientific">Streptomyces cadmiisoli</name>
    <dbReference type="NCBI Taxonomy" id="2184053"/>
    <lineage>
        <taxon>Bacteria</taxon>
        <taxon>Bacillati</taxon>
        <taxon>Actinomycetota</taxon>
        <taxon>Actinomycetes</taxon>
        <taxon>Kitasatosporales</taxon>
        <taxon>Streptomycetaceae</taxon>
        <taxon>Streptomyces</taxon>
        <taxon>Streptomyces aurantiacus group</taxon>
    </lineage>
</organism>
<dbReference type="Proteomes" id="UP000249616">
    <property type="component" value="Plasmid unnamed1"/>
</dbReference>
<name>A0A2Z4JET5_9ACTN</name>
<keyword evidence="3" id="KW-1185">Reference proteome</keyword>
<reference evidence="3" key="1">
    <citation type="submission" date="2018-06" db="EMBL/GenBank/DDBJ databases">
        <authorList>
            <person name="Li K."/>
        </authorList>
    </citation>
    <scope>NUCLEOTIDE SEQUENCE [LARGE SCALE GENOMIC DNA]</scope>
    <source>
        <strain evidence="3">ZFG47</strain>
        <plasmid evidence="3">unnamed1</plasmid>
    </source>
</reference>
<protein>
    <submittedName>
        <fullName evidence="2">Uncharacterized protein</fullName>
    </submittedName>
</protein>
<dbReference type="EMBL" id="CP030074">
    <property type="protein sequence ID" value="AWW43634.1"/>
    <property type="molecule type" value="Genomic_DNA"/>
</dbReference>
<evidence type="ECO:0000256" key="1">
    <source>
        <dbReference type="SAM" id="MobiDB-lite"/>
    </source>
</evidence>
<gene>
    <name evidence="2" type="ORF">DN051_42195</name>
</gene>
<dbReference type="KEGG" id="scad:DN051_42195"/>
<evidence type="ECO:0000313" key="3">
    <source>
        <dbReference type="Proteomes" id="UP000249616"/>
    </source>
</evidence>
<keyword evidence="2" id="KW-0614">Plasmid</keyword>
<feature type="region of interest" description="Disordered" evidence="1">
    <location>
        <begin position="203"/>
        <end position="229"/>
    </location>
</feature>
<sequence>MDPAGLPTTATRAAALVREVVAQPAAFGPDTVRSSPYESDPRRWAVLGEDCVWEQRARPRSILATLTRHYEVPAGGGRGPLRLTAVVTAHRTAERADWENAEVLEEMMRCPSQLLRDGEVLGELTDVPAYFGEALSGYADDILTETGSYASDELGGPHAYVWSQTRIGQFTLAVSAKGSEGWAESDLFDRLRDPHSGMRAALRAEVGRDAPDGGDPPSARPGGTGDDRR</sequence>